<keyword evidence="3 5" id="KW-0456">Lyase</keyword>
<dbReference type="Proteomes" id="UP000238338">
    <property type="component" value="Unassembled WGS sequence"/>
</dbReference>
<gene>
    <name evidence="8" type="ORF">LX70_02729</name>
</gene>
<evidence type="ECO:0000256" key="1">
    <source>
        <dbReference type="ARBA" id="ARBA00004042"/>
    </source>
</evidence>
<dbReference type="Pfam" id="PF21006">
    <property type="entry name" value="NHase_beta_N"/>
    <property type="match status" value="1"/>
</dbReference>
<dbReference type="AlphaFoldDB" id="A0A2S8S6R1"/>
<dbReference type="EC" id="4.2.1.84" evidence="5"/>
<name>A0A2S8S6R1_9RHOB</name>
<comment type="catalytic activity">
    <reaction evidence="4 5">
        <text>an aliphatic primary amide = an aliphatic nitrile + H2O</text>
        <dbReference type="Rhea" id="RHEA:12673"/>
        <dbReference type="ChEBI" id="CHEBI:15377"/>
        <dbReference type="ChEBI" id="CHEBI:65285"/>
        <dbReference type="ChEBI" id="CHEBI:80291"/>
        <dbReference type="EC" id="4.2.1.84"/>
    </reaction>
</comment>
<organism evidence="8 9">
    <name type="scientific">Albidovulum denitrificans</name>
    <dbReference type="NCBI Taxonomy" id="404881"/>
    <lineage>
        <taxon>Bacteria</taxon>
        <taxon>Pseudomonadati</taxon>
        <taxon>Pseudomonadota</taxon>
        <taxon>Alphaproteobacteria</taxon>
        <taxon>Rhodobacterales</taxon>
        <taxon>Paracoccaceae</taxon>
        <taxon>Albidovulum</taxon>
    </lineage>
</organism>
<comment type="similarity">
    <text evidence="2 5">Belongs to the nitrile hydratase subunit beta family.</text>
</comment>
<dbReference type="InterPro" id="IPR049054">
    <property type="entry name" value="CN_hydtase_beta-like_N"/>
</dbReference>
<dbReference type="OrthoDB" id="3478924at2"/>
<dbReference type="EMBL" id="PVEP01000005">
    <property type="protein sequence ID" value="PQV56463.1"/>
    <property type="molecule type" value="Genomic_DNA"/>
</dbReference>
<evidence type="ECO:0000313" key="8">
    <source>
        <dbReference type="EMBL" id="PQV56463.1"/>
    </source>
</evidence>
<evidence type="ECO:0000259" key="7">
    <source>
        <dbReference type="Pfam" id="PF21006"/>
    </source>
</evidence>
<dbReference type="InterPro" id="IPR042262">
    <property type="entry name" value="CN_hydtase_beta_C"/>
</dbReference>
<dbReference type="PIRSF" id="PIRSF001427">
    <property type="entry name" value="NHase_beta"/>
    <property type="match status" value="1"/>
</dbReference>
<evidence type="ECO:0000259" key="6">
    <source>
        <dbReference type="Pfam" id="PF02211"/>
    </source>
</evidence>
<comment type="caution">
    <text evidence="8">The sequence shown here is derived from an EMBL/GenBank/DDBJ whole genome shotgun (WGS) entry which is preliminary data.</text>
</comment>
<evidence type="ECO:0000313" key="9">
    <source>
        <dbReference type="Proteomes" id="UP000238338"/>
    </source>
</evidence>
<dbReference type="Gene3D" id="1.10.472.20">
    <property type="entry name" value="Nitrile hydratase, beta subunit"/>
    <property type="match status" value="1"/>
</dbReference>
<feature type="domain" description="Nitrile hydratase beta subunit" evidence="6">
    <location>
        <begin position="122"/>
        <end position="223"/>
    </location>
</feature>
<dbReference type="GO" id="GO:0046914">
    <property type="term" value="F:transition metal ion binding"/>
    <property type="evidence" value="ECO:0007669"/>
    <property type="project" value="InterPro"/>
</dbReference>
<evidence type="ECO:0000256" key="4">
    <source>
        <dbReference type="ARBA" id="ARBA00044877"/>
    </source>
</evidence>
<comment type="function">
    <text evidence="1 5">NHase catalyzes the hydration of various nitrile compounds to the corresponding amides.</text>
</comment>
<sequence length="224" mass="23710">MTRVHDMGGRHGDGAVIPEPQGMVPVGANWQRSALALTLAAGGLGAWSIDTSRHAREKLSPKDYARFSYYEKWIAALADLLAEAGLVTEAELSAGTASAAAPHPKLFTADKVAPALARGTPYTRASDIDPAFAPGDRVRTRLPARNAFVPGGHTRLPAYAAGQTGTVILTHGAHVFPDTNAHRMGECPEPLYTVAFAAADLWGVAEAEGDEVTLDLWQSYLEPA</sequence>
<evidence type="ECO:0000256" key="3">
    <source>
        <dbReference type="ARBA" id="ARBA00023239"/>
    </source>
</evidence>
<dbReference type="InterPro" id="IPR024690">
    <property type="entry name" value="CN_hydtase_beta_dom_C"/>
</dbReference>
<dbReference type="SUPFAM" id="SSF50090">
    <property type="entry name" value="Electron transport accessory proteins"/>
    <property type="match status" value="1"/>
</dbReference>
<dbReference type="GO" id="GO:0018822">
    <property type="term" value="F:nitrile hydratase activity"/>
    <property type="evidence" value="ECO:0007669"/>
    <property type="project" value="UniProtKB-EC"/>
</dbReference>
<feature type="domain" description="Nitrile hydratase beta subunit-like N-terminal" evidence="7">
    <location>
        <begin position="1"/>
        <end position="102"/>
    </location>
</feature>
<dbReference type="InterPro" id="IPR003168">
    <property type="entry name" value="Nitrile_hydratase_bsu"/>
</dbReference>
<proteinExistence type="inferred from homology"/>
<reference evidence="8 9" key="1">
    <citation type="submission" date="2018-02" db="EMBL/GenBank/DDBJ databases">
        <title>Genomic Encyclopedia of Archaeal and Bacterial Type Strains, Phase II (KMG-II): from individual species to whole genera.</title>
        <authorList>
            <person name="Goeker M."/>
        </authorList>
    </citation>
    <scope>NUCLEOTIDE SEQUENCE [LARGE SCALE GENOMIC DNA]</scope>
    <source>
        <strain evidence="8 9">DSM 18921</strain>
    </source>
</reference>
<accession>A0A2S8S6R1</accession>
<evidence type="ECO:0000256" key="2">
    <source>
        <dbReference type="ARBA" id="ARBA00009098"/>
    </source>
</evidence>
<dbReference type="RefSeq" id="WP_105515298.1">
    <property type="nucleotide sequence ID" value="NZ_PVEP01000005.1"/>
</dbReference>
<evidence type="ECO:0000256" key="5">
    <source>
        <dbReference type="PIRNR" id="PIRNR001427"/>
    </source>
</evidence>
<dbReference type="Pfam" id="PF02211">
    <property type="entry name" value="NHase_beta_C"/>
    <property type="match status" value="1"/>
</dbReference>
<dbReference type="Gene3D" id="2.30.30.50">
    <property type="match status" value="1"/>
</dbReference>
<protein>
    <recommendedName>
        <fullName evidence="5">Nitrile hydratase subunit beta</fullName>
        <shortName evidence="5">NHase</shortName>
        <ecNumber evidence="5">4.2.1.84</ecNumber>
    </recommendedName>
</protein>
<keyword evidence="9" id="KW-1185">Reference proteome</keyword>
<dbReference type="NCBIfam" id="TIGR03888">
    <property type="entry name" value="nitrile_beta"/>
    <property type="match status" value="1"/>
</dbReference>
<dbReference type="InterPro" id="IPR008990">
    <property type="entry name" value="Elect_transpt_acc-like_dom_sf"/>
</dbReference>